<name>A0A814Z4P6_ADIRI</name>
<dbReference type="AlphaFoldDB" id="A0A814Z4P6"/>
<dbReference type="EMBL" id="CAJNOR010016418">
    <property type="protein sequence ID" value="CAF1685018.1"/>
    <property type="molecule type" value="Genomic_DNA"/>
</dbReference>
<protein>
    <recommendedName>
        <fullName evidence="2">Alcohol dehydrogenase-like N-terminal domain-containing protein</fullName>
    </recommendedName>
</protein>
<dbReference type="Proteomes" id="UP000663852">
    <property type="component" value="Unassembled WGS sequence"/>
</dbReference>
<dbReference type="PANTHER" id="PTHR44573:SF3">
    <property type="entry name" value="CYTOSOLIC ALKENAL_ONE OXIDOREDUCTASE"/>
    <property type="match status" value="1"/>
</dbReference>
<accession>A0A814Z4P6</accession>
<feature type="domain" description="Alcohol dehydrogenase-like N-terminal" evidence="2">
    <location>
        <begin position="48"/>
        <end position="126"/>
    </location>
</feature>
<evidence type="ECO:0000313" key="4">
    <source>
        <dbReference type="EMBL" id="CAF1685018.1"/>
    </source>
</evidence>
<dbReference type="SUPFAM" id="SSF50129">
    <property type="entry name" value="GroES-like"/>
    <property type="match status" value="1"/>
</dbReference>
<dbReference type="GO" id="GO:0016628">
    <property type="term" value="F:oxidoreductase activity, acting on the CH-CH group of donors, NAD or NADP as acceptor"/>
    <property type="evidence" value="ECO:0007669"/>
    <property type="project" value="InterPro"/>
</dbReference>
<dbReference type="Proteomes" id="UP000663828">
    <property type="component" value="Unassembled WGS sequence"/>
</dbReference>
<dbReference type="InterPro" id="IPR011032">
    <property type="entry name" value="GroES-like_sf"/>
</dbReference>
<evidence type="ECO:0000259" key="2">
    <source>
        <dbReference type="Pfam" id="PF08240"/>
    </source>
</evidence>
<dbReference type="Pfam" id="PF08240">
    <property type="entry name" value="ADH_N"/>
    <property type="match status" value="1"/>
</dbReference>
<evidence type="ECO:0000313" key="3">
    <source>
        <dbReference type="EMBL" id="CAF1239012.1"/>
    </source>
</evidence>
<dbReference type="Gene3D" id="3.90.180.10">
    <property type="entry name" value="Medium-chain alcohol dehydrogenases, catalytic domain"/>
    <property type="match status" value="1"/>
</dbReference>
<sequence length="136" mass="14888">MAESTSSKMPNASNIPTLMKAAQQSGFEEIRDVLKPDESVNVPRQLSSKQILVRVCAVAINPVDWKILNGRLSLVTWYSFPHISGTDVAGIVDAIGLGVKRLQIDDHVYGDLTIHGGSYGEYVRGDESIFSLKQKT</sequence>
<evidence type="ECO:0000256" key="1">
    <source>
        <dbReference type="ARBA" id="ARBA00023002"/>
    </source>
</evidence>
<dbReference type="InterPro" id="IPR013154">
    <property type="entry name" value="ADH-like_N"/>
</dbReference>
<reference evidence="3" key="1">
    <citation type="submission" date="2021-02" db="EMBL/GenBank/DDBJ databases">
        <authorList>
            <person name="Nowell W R."/>
        </authorList>
    </citation>
    <scope>NUCLEOTIDE SEQUENCE</scope>
</reference>
<dbReference type="EMBL" id="CAJNOJ010000172">
    <property type="protein sequence ID" value="CAF1239012.1"/>
    <property type="molecule type" value="Genomic_DNA"/>
</dbReference>
<gene>
    <name evidence="3" type="ORF">EDS130_LOCUS27355</name>
    <name evidence="4" type="ORF">XAT740_LOCUS61651</name>
</gene>
<dbReference type="OrthoDB" id="3509362at2759"/>
<dbReference type="PANTHER" id="PTHR44573">
    <property type="entry name" value="NADPH-DEPENDENT ALKENAL/ONE OXIDOREDUCTASE, CHLOROPLASTIC"/>
    <property type="match status" value="1"/>
</dbReference>
<keyword evidence="1" id="KW-0560">Oxidoreductase</keyword>
<proteinExistence type="predicted"/>
<dbReference type="InterPro" id="IPR044626">
    <property type="entry name" value="AOR-like"/>
</dbReference>
<keyword evidence="5" id="KW-1185">Reference proteome</keyword>
<evidence type="ECO:0000313" key="6">
    <source>
        <dbReference type="Proteomes" id="UP000663852"/>
    </source>
</evidence>
<evidence type="ECO:0000313" key="5">
    <source>
        <dbReference type="Proteomes" id="UP000663828"/>
    </source>
</evidence>
<comment type="caution">
    <text evidence="3">The sequence shown here is derived from an EMBL/GenBank/DDBJ whole genome shotgun (WGS) entry which is preliminary data.</text>
</comment>
<organism evidence="3 6">
    <name type="scientific">Adineta ricciae</name>
    <name type="common">Rotifer</name>
    <dbReference type="NCBI Taxonomy" id="249248"/>
    <lineage>
        <taxon>Eukaryota</taxon>
        <taxon>Metazoa</taxon>
        <taxon>Spiralia</taxon>
        <taxon>Gnathifera</taxon>
        <taxon>Rotifera</taxon>
        <taxon>Eurotatoria</taxon>
        <taxon>Bdelloidea</taxon>
        <taxon>Adinetida</taxon>
        <taxon>Adinetidae</taxon>
        <taxon>Adineta</taxon>
    </lineage>
</organism>